<dbReference type="SFLD" id="SFLDG01060">
    <property type="entry name" value="BATS_domain_containing"/>
    <property type="match status" value="1"/>
</dbReference>
<dbReference type="PANTHER" id="PTHR43726:SF1">
    <property type="entry name" value="BIOTIN SYNTHASE"/>
    <property type="match status" value="1"/>
</dbReference>
<dbReference type="AlphaFoldDB" id="A0A835YIM5"/>
<dbReference type="SUPFAM" id="SSF102114">
    <property type="entry name" value="Radical SAM enzymes"/>
    <property type="match status" value="1"/>
</dbReference>
<proteinExistence type="predicted"/>
<keyword evidence="8" id="KW-1185">Reference proteome</keyword>
<dbReference type="GO" id="GO:0051536">
    <property type="term" value="F:iron-sulfur cluster binding"/>
    <property type="evidence" value="ECO:0007669"/>
    <property type="project" value="UniProtKB-KW"/>
</dbReference>
<dbReference type="Gene3D" id="3.40.50.11410">
    <property type="match status" value="1"/>
</dbReference>
<dbReference type="PRINTS" id="PR00326">
    <property type="entry name" value="GTP1OBG"/>
</dbReference>
<dbReference type="EMBL" id="JAEHOE010000001">
    <property type="protein sequence ID" value="KAG2501621.1"/>
    <property type="molecule type" value="Genomic_DNA"/>
</dbReference>
<dbReference type="OrthoDB" id="188276at2759"/>
<evidence type="ECO:0000259" key="6">
    <source>
        <dbReference type="PROSITE" id="PS51918"/>
    </source>
</evidence>
<keyword evidence="2" id="KW-0479">Metal-binding</keyword>
<keyword evidence="4" id="KW-0411">Iron-sulfur</keyword>
<dbReference type="PANTHER" id="PTHR43726">
    <property type="entry name" value="3-METHYLORNITHINE SYNTHASE"/>
    <property type="match status" value="1"/>
</dbReference>
<protein>
    <recommendedName>
        <fullName evidence="6">Radical SAM core domain-containing protein</fullName>
    </recommendedName>
</protein>
<dbReference type="Pfam" id="PF18133">
    <property type="entry name" value="HydF_tetramer"/>
    <property type="match status" value="1"/>
</dbReference>
<keyword evidence="3" id="KW-0408">Iron</keyword>
<dbReference type="Proteomes" id="UP000612055">
    <property type="component" value="Unassembled WGS sequence"/>
</dbReference>
<dbReference type="GO" id="GO:0005525">
    <property type="term" value="F:GTP binding"/>
    <property type="evidence" value="ECO:0007669"/>
    <property type="project" value="InterPro"/>
</dbReference>
<dbReference type="SFLD" id="SFLDG01280">
    <property type="entry name" value="HydE/PylB-like"/>
    <property type="match status" value="1"/>
</dbReference>
<feature type="compositionally biased region" description="Low complexity" evidence="5">
    <location>
        <begin position="1053"/>
        <end position="1066"/>
    </location>
</feature>
<dbReference type="InterPro" id="IPR007197">
    <property type="entry name" value="rSAM"/>
</dbReference>
<evidence type="ECO:0000313" key="7">
    <source>
        <dbReference type="EMBL" id="KAG2501621.1"/>
    </source>
</evidence>
<sequence length="1066" mass="113540">MPPEHATAAVKAAKARARAWMTPAEGAQKLGEFLGLGPNGLEPATTVELSEEQILGILEAVWRRGDAELEKALYAHANAVTNKYCGGGVYYRGLIEFSNVCQNDCGYCGIRNNQKDVWRYTMPEEEVVEVAKWALENGIRNIMLQGGELRTEQRLQYLERVTAAIRRETVAMDLAKRAESGAGAPPVLPGGEEELGVAVSLSVGELPIEDYERLFRAGARRYLIRIETSNPDLYHALHPAPMSWHHRVECLQNLKKVGFMLGTGIMVGLPGQTLRDLARDVLFFKEVKADMIGMGPFITQPGTPVTATWNELYPAVDKNAHMRSMFSLTCTMNALVRLTMGNPNISATTALQAIVPTGRELALERGANVVMPILTPTKYRESYQLYEGKPCITDTAVQCRRCLDMRLHSVGKTSAAGVWGDPASFLRSIEGLHVQGLGDSPALEAAASADFHDMGGTPLSPLPLHRLVYVPEDHEPPPKPHGRDKKAVGGAAHDSHDDPVPAGAASTAAHAGAGRAGAAPGALASRAPRLRGPSAASPLRPGAVSARAAARRAVACAAAATGPAPGAAAGAAPGLSSITANGVPRINVGVFGAMNAGKSTLVNALSQQEACIVDSTPGTTADVKPVLLELHDLGPAKLLDTAGLDEQGELGEKKRRKALNSLKECDVAVVVVPSDVLRAARSHPGSLSSALLWERRVLEQAAKYGVSPVLLLNVKGSAEPAEVEALLQEARQALDPSGKVPSMALDLVRTPLHERSTKCAEFVKVGARLSARYGKPLPGCLPRWCLGKGSMVLMVIPMDAETPGGRLLRPQAQVQEEAIRAWATVLSVRLDLDAARGRLGPEAREAERQRFAGVIRMLQDNQGPSLVVTDSQAVDVVAPWTSDPSSGAPLVPFTTFSIAMAYQQSGGNLGLFVEGLAALNGLREGDRVLISEACNHNRITEACNDIGMVQIPQKLEKMMGGQKLAIEHSFGREFPELETGKLGAFKLVIHCGGCMIDSQKMQQRMFDLGEAHVPVVNYGVFFSWAASPEALRRALEPWGVEPPPRLMAGGAGPAPTAQQPAGAGAR</sequence>
<feature type="domain" description="Radical SAM core" evidence="6">
    <location>
        <begin position="87"/>
        <end position="342"/>
    </location>
</feature>
<dbReference type="GO" id="GO:0046872">
    <property type="term" value="F:metal ion binding"/>
    <property type="evidence" value="ECO:0007669"/>
    <property type="project" value="UniProtKB-KW"/>
</dbReference>
<evidence type="ECO:0000256" key="3">
    <source>
        <dbReference type="ARBA" id="ARBA00023004"/>
    </source>
</evidence>
<accession>A0A835YIM5</accession>
<organism evidence="7 8">
    <name type="scientific">Edaphochlamys debaryana</name>
    <dbReference type="NCBI Taxonomy" id="47281"/>
    <lineage>
        <taxon>Eukaryota</taxon>
        <taxon>Viridiplantae</taxon>
        <taxon>Chlorophyta</taxon>
        <taxon>core chlorophytes</taxon>
        <taxon>Chlorophyceae</taxon>
        <taxon>CS clade</taxon>
        <taxon>Chlamydomonadales</taxon>
        <taxon>Chlamydomonadales incertae sedis</taxon>
        <taxon>Edaphochlamys</taxon>
    </lineage>
</organism>
<dbReference type="InterPro" id="IPR006073">
    <property type="entry name" value="GTP-bd"/>
</dbReference>
<keyword evidence="1" id="KW-0949">S-adenosyl-L-methionine</keyword>
<feature type="region of interest" description="Disordered" evidence="5">
    <location>
        <begin position="1042"/>
        <end position="1066"/>
    </location>
</feature>
<feature type="region of interest" description="Disordered" evidence="5">
    <location>
        <begin position="470"/>
        <end position="540"/>
    </location>
</feature>
<dbReference type="InterPro" id="IPR027417">
    <property type="entry name" value="P-loop_NTPase"/>
</dbReference>
<dbReference type="InterPro" id="IPR013785">
    <property type="entry name" value="Aldolase_TIM"/>
</dbReference>
<dbReference type="InterPro" id="IPR005225">
    <property type="entry name" value="Small_GTP-bd"/>
</dbReference>
<feature type="compositionally biased region" description="Low complexity" evidence="5">
    <location>
        <begin position="501"/>
        <end position="533"/>
    </location>
</feature>
<evidence type="ECO:0000256" key="2">
    <source>
        <dbReference type="ARBA" id="ARBA00022723"/>
    </source>
</evidence>
<dbReference type="InterPro" id="IPR006638">
    <property type="entry name" value="Elp3/MiaA/NifB-like_rSAM"/>
</dbReference>
<dbReference type="SFLD" id="SFLDS00029">
    <property type="entry name" value="Radical_SAM"/>
    <property type="match status" value="1"/>
</dbReference>
<dbReference type="Pfam" id="PF04055">
    <property type="entry name" value="Radical_SAM"/>
    <property type="match status" value="1"/>
</dbReference>
<dbReference type="Pfam" id="PF01926">
    <property type="entry name" value="MMR_HSR1"/>
    <property type="match status" value="1"/>
</dbReference>
<dbReference type="InterPro" id="IPR034422">
    <property type="entry name" value="HydE/PylB-like"/>
</dbReference>
<name>A0A835YIM5_9CHLO</name>
<evidence type="ECO:0000256" key="5">
    <source>
        <dbReference type="SAM" id="MobiDB-lite"/>
    </source>
</evidence>
<dbReference type="CDD" id="cd01335">
    <property type="entry name" value="Radical_SAM"/>
    <property type="match status" value="1"/>
</dbReference>
<gene>
    <name evidence="7" type="ORF">HYH03_000126</name>
</gene>
<dbReference type="Gene3D" id="3.40.50.300">
    <property type="entry name" value="P-loop containing nucleotide triphosphate hydrolases"/>
    <property type="match status" value="1"/>
</dbReference>
<evidence type="ECO:0000256" key="1">
    <source>
        <dbReference type="ARBA" id="ARBA00022691"/>
    </source>
</evidence>
<dbReference type="SMART" id="SM00729">
    <property type="entry name" value="Elp3"/>
    <property type="match status" value="1"/>
</dbReference>
<dbReference type="InterPro" id="IPR040644">
    <property type="entry name" value="HydF_tetramer"/>
</dbReference>
<comment type="caution">
    <text evidence="7">The sequence shown here is derived from an EMBL/GenBank/DDBJ whole genome shotgun (WGS) entry which is preliminary data.</text>
</comment>
<evidence type="ECO:0000313" key="8">
    <source>
        <dbReference type="Proteomes" id="UP000612055"/>
    </source>
</evidence>
<dbReference type="NCBIfam" id="TIGR00231">
    <property type="entry name" value="small_GTP"/>
    <property type="match status" value="1"/>
</dbReference>
<evidence type="ECO:0000256" key="4">
    <source>
        <dbReference type="ARBA" id="ARBA00023014"/>
    </source>
</evidence>
<dbReference type="InterPro" id="IPR058240">
    <property type="entry name" value="rSAM_sf"/>
</dbReference>
<dbReference type="Gene3D" id="3.40.50.11420">
    <property type="match status" value="1"/>
</dbReference>
<dbReference type="SUPFAM" id="SSF52540">
    <property type="entry name" value="P-loop containing nucleoside triphosphate hydrolases"/>
    <property type="match status" value="1"/>
</dbReference>
<reference evidence="7" key="1">
    <citation type="journal article" date="2020" name="bioRxiv">
        <title>Comparative genomics of Chlamydomonas.</title>
        <authorList>
            <person name="Craig R.J."/>
            <person name="Hasan A.R."/>
            <person name="Ness R.W."/>
            <person name="Keightley P.D."/>
        </authorList>
    </citation>
    <scope>NUCLEOTIDE SEQUENCE</scope>
    <source>
        <strain evidence="7">CCAP 11/70</strain>
    </source>
</reference>
<dbReference type="Gene3D" id="3.20.20.70">
    <property type="entry name" value="Aldolase class I"/>
    <property type="match status" value="1"/>
</dbReference>
<dbReference type="GO" id="GO:0016740">
    <property type="term" value="F:transferase activity"/>
    <property type="evidence" value="ECO:0007669"/>
    <property type="project" value="TreeGrafter"/>
</dbReference>
<dbReference type="PROSITE" id="PS51918">
    <property type="entry name" value="RADICAL_SAM"/>
    <property type="match status" value="1"/>
</dbReference>